<dbReference type="PANTHER" id="PTHR43308">
    <property type="entry name" value="OUTER MEMBRANE PROTEIN ALPHA-RELATED"/>
    <property type="match status" value="1"/>
</dbReference>
<protein>
    <submittedName>
        <fullName evidence="3">Glycerol-3-phosphate ABC transporter</fullName>
    </submittedName>
</protein>
<evidence type="ECO:0000256" key="1">
    <source>
        <dbReference type="SAM" id="MobiDB-lite"/>
    </source>
</evidence>
<evidence type="ECO:0000313" key="4">
    <source>
        <dbReference type="Proteomes" id="UP000250241"/>
    </source>
</evidence>
<dbReference type="Pfam" id="PF00395">
    <property type="entry name" value="SLH"/>
    <property type="match status" value="3"/>
</dbReference>
<dbReference type="PRINTS" id="PR01217">
    <property type="entry name" value="PRICHEXTENSN"/>
</dbReference>
<feature type="compositionally biased region" description="Pro residues" evidence="1">
    <location>
        <begin position="962"/>
        <end position="998"/>
    </location>
</feature>
<dbReference type="InterPro" id="IPR051465">
    <property type="entry name" value="Cell_Envelope_Struct_Comp"/>
</dbReference>
<feature type="compositionally biased region" description="Pro residues" evidence="1">
    <location>
        <begin position="1005"/>
        <end position="1015"/>
    </location>
</feature>
<reference evidence="3 4" key="1">
    <citation type="submission" date="2016-10" db="EMBL/GenBank/DDBJ databases">
        <title>Genome sequence of Rothia aeria strain JCM11412.</title>
        <authorList>
            <person name="Nambu T."/>
        </authorList>
    </citation>
    <scope>NUCLEOTIDE SEQUENCE [LARGE SCALE GENOMIC DNA]</scope>
    <source>
        <strain evidence="3 4">JCM 11412</strain>
    </source>
</reference>
<feature type="domain" description="SLH" evidence="2">
    <location>
        <begin position="1077"/>
        <end position="1140"/>
    </location>
</feature>
<feature type="compositionally biased region" description="Pro residues" evidence="1">
    <location>
        <begin position="767"/>
        <end position="910"/>
    </location>
</feature>
<evidence type="ECO:0000259" key="2">
    <source>
        <dbReference type="PROSITE" id="PS51272"/>
    </source>
</evidence>
<dbReference type="PROSITE" id="PS51272">
    <property type="entry name" value="SLH"/>
    <property type="match status" value="3"/>
</dbReference>
<dbReference type="InterPro" id="IPR001119">
    <property type="entry name" value="SLH_dom"/>
</dbReference>
<keyword evidence="4" id="KW-1185">Reference proteome</keyword>
<organism evidence="3 4">
    <name type="scientific">Rothia aeria</name>
    <dbReference type="NCBI Taxonomy" id="172042"/>
    <lineage>
        <taxon>Bacteria</taxon>
        <taxon>Bacillati</taxon>
        <taxon>Actinomycetota</taxon>
        <taxon>Actinomycetes</taxon>
        <taxon>Micrococcales</taxon>
        <taxon>Micrococcaceae</taxon>
        <taxon>Rothia</taxon>
    </lineage>
</organism>
<dbReference type="KEGG" id="raj:RA11412_1599"/>
<dbReference type="EMBL" id="AP017895">
    <property type="protein sequence ID" value="BAV87898.1"/>
    <property type="molecule type" value="Genomic_DNA"/>
</dbReference>
<feature type="domain" description="SLH" evidence="2">
    <location>
        <begin position="1015"/>
        <end position="1076"/>
    </location>
</feature>
<sequence length="1198" mass="128181">MPLTPVLATPVQPAARLAPTDQNTKTAADYNLFNKNVITKTIDSSPAQSARVGKYIIHLAAASALGKEASTYTIINPETMQTVSTGQLQAGGGAHFAANSETGEILIAATDTNQLERYTVTEDGQLSPAQPVAGFNFDPAEETLATGYNKFTHSWGVLTSKNYITVDSSGQVSSMPLPDPKTLDPALANAPDTDTSEYYGTQYTHTANVLAPLPDGSFVYDSGTTISNEQGEVQRGYLLHFSKDAVKVFDDGTAIAERVSYGRVTTTDDGRVYRWSYLHNSSYQVLSYTDGQFTVLNGKTSIHAKGLESIGELFTVGDKLGVLDSVNNRIVILDKDMNVERSISLTGVSVKNTNRGSLNAVALPNGDIVFPSTAEDPQEFTTVVQMNRLVSAQPEQQPAPEPEKQANPQITLSTDKIKSDEGASVTVSGTGFYGEQAQHGVYVYLVRKDAFPAHSADERDPAVAAVAFVKGADIQDGAFTAVLNVPGNTLDPAAEYVVATGATGAAQDDGAALKAGLLQASAPVKVTEPQKQADPKITLSATELKVDAESNEVLVNGTGFHGQGAAKGVSVGVYEADEQGQPTGNPVGNEALVHANDLHDGGFAASVTVPGSLLDASKKYVVAAKAENEGVKLVALSPVTVKPAQPVADPKLSIDKSELDPTQDNAVTVSGSGYVGAAAQNGVYVAVVEAEKWQEGNTPDTHSVAAMTRIAAEDVHDGQFRATLNIAAGALDASKKYLIVSFASPELNKSDRSLDTTAEITLKVPESPKPSPTPEPSPTPTPEQPKPSPSPTPAPTPEPSPKAPEPSPSPTPSPEKPTPQPTPTPEQPKPSPSPTPAPTPEPSPKAPEPSPSPTPTPEQPKPSPTPTPEKPKPDPTPTPEQPKPSPTPSPEKPTPQPTPTPEQPKPSPKPTPEKPKPDPTPTPEQPKPSPTPSPEKPTPQPTPTPEQPKPSPKPTPEKPKPDPTPTPEQPKPSPTPTPEKPKPDPTPTPEQPKPSPKPTPEKPKPQPPAPEPPKPAQRFKDVHPTDQFYTEIEWLASTGITTGWPDNTYRPQNNIERGAMAAFFYRMAGSPRVMMPYRSPFKDVDASYPFYKEIVWMYQQGITTGYPDGTFRPNDSVSREAMAAFFYRQARDYRFYAPRHTSFVDVNGDNLFYTEISWLADRGISRGWDDRTYRPGQAITRDAMAAFLYRYHRIYGKK</sequence>
<name>A0A2Z5QZL7_9MICC</name>
<dbReference type="AlphaFoldDB" id="A0A2Z5QZL7"/>
<feature type="region of interest" description="Disordered" evidence="1">
    <location>
        <begin position="760"/>
        <end position="1020"/>
    </location>
</feature>
<evidence type="ECO:0000313" key="3">
    <source>
        <dbReference type="EMBL" id="BAV87898.1"/>
    </source>
</evidence>
<accession>A0A2Z5QZL7</accession>
<feature type="compositionally biased region" description="Pro residues" evidence="1">
    <location>
        <begin position="918"/>
        <end position="954"/>
    </location>
</feature>
<dbReference type="Proteomes" id="UP000250241">
    <property type="component" value="Chromosome"/>
</dbReference>
<feature type="domain" description="SLH" evidence="2">
    <location>
        <begin position="1141"/>
        <end position="1198"/>
    </location>
</feature>
<gene>
    <name evidence="3" type="ORF">RA11412_1599</name>
</gene>
<proteinExistence type="predicted"/>